<protein>
    <submittedName>
        <fullName evidence="1">Uncharacterized protein</fullName>
    </submittedName>
</protein>
<dbReference type="AlphaFoldDB" id="T0H291"/>
<evidence type="ECO:0000313" key="1">
    <source>
        <dbReference type="EMBL" id="EQB10456.1"/>
    </source>
</evidence>
<sequence length="49" mass="4751">MDAGPASQAAGSVLPAALSQSEVIARAAYALVAEAGTESSTASVIKQFG</sequence>
<dbReference type="PATRIC" id="fig|1329909.3.peg.766"/>
<organism evidence="1 2">
    <name type="scientific">Sphingobium quisquiliarum P25</name>
    <dbReference type="NCBI Taxonomy" id="1329909"/>
    <lineage>
        <taxon>Bacteria</taxon>
        <taxon>Pseudomonadati</taxon>
        <taxon>Pseudomonadota</taxon>
        <taxon>Alphaproteobacteria</taxon>
        <taxon>Sphingomonadales</taxon>
        <taxon>Sphingomonadaceae</taxon>
        <taxon>Sphingobium</taxon>
    </lineage>
</organism>
<proteinExistence type="predicted"/>
<keyword evidence="2" id="KW-1185">Reference proteome</keyword>
<reference evidence="1 2" key="1">
    <citation type="journal article" date="2013" name="Genome Announc.">
        <title>Draft Genome Sequence of Sphingobium quisquiliarum Strain P25T, a Novel Hexachlorocyclohexane (HCH)-Degrading Bacterium Isolated from an HCH Dumpsite.</title>
        <authorList>
            <person name="Kumar Singh A."/>
            <person name="Sangwan N."/>
            <person name="Sharma A."/>
            <person name="Gupta V."/>
            <person name="Khurana J.P."/>
            <person name="Lal R."/>
        </authorList>
    </citation>
    <scope>NUCLEOTIDE SEQUENCE [LARGE SCALE GENOMIC DNA]</scope>
    <source>
        <strain evidence="1 2">P25</strain>
    </source>
</reference>
<dbReference type="Proteomes" id="UP000015525">
    <property type="component" value="Unassembled WGS sequence"/>
</dbReference>
<name>T0H291_9SPHN</name>
<gene>
    <name evidence="1" type="ORF">L288_04020</name>
</gene>
<evidence type="ECO:0000313" key="2">
    <source>
        <dbReference type="Proteomes" id="UP000015525"/>
    </source>
</evidence>
<dbReference type="EMBL" id="ATHO01000032">
    <property type="protein sequence ID" value="EQB10456.1"/>
    <property type="molecule type" value="Genomic_DNA"/>
</dbReference>
<accession>T0H291</accession>
<comment type="caution">
    <text evidence="1">The sequence shown here is derived from an EMBL/GenBank/DDBJ whole genome shotgun (WGS) entry which is preliminary data.</text>
</comment>